<proteinExistence type="predicted"/>
<gene>
    <name evidence="2" type="ORF">MATL_G00191880</name>
</gene>
<evidence type="ECO:0000313" key="3">
    <source>
        <dbReference type="Proteomes" id="UP001046870"/>
    </source>
</evidence>
<dbReference type="AlphaFoldDB" id="A0A9D3T5Y9"/>
<feature type="region of interest" description="Disordered" evidence="1">
    <location>
        <begin position="27"/>
        <end position="48"/>
    </location>
</feature>
<dbReference type="EMBL" id="JAFDVH010000016">
    <property type="protein sequence ID" value="KAG7463109.1"/>
    <property type="molecule type" value="Genomic_DNA"/>
</dbReference>
<sequence length="66" mass="6901">MEREDRSFTHASLCGWSCSDIITTRLAPSSPSTASGCRGDGGPSATVGGRYAARGDMLLSVKQEAH</sequence>
<protein>
    <submittedName>
        <fullName evidence="2">Uncharacterized protein</fullName>
    </submittedName>
</protein>
<accession>A0A9D3T5Y9</accession>
<name>A0A9D3T5Y9_MEGAT</name>
<evidence type="ECO:0000256" key="1">
    <source>
        <dbReference type="SAM" id="MobiDB-lite"/>
    </source>
</evidence>
<keyword evidence="3" id="KW-1185">Reference proteome</keyword>
<dbReference type="Proteomes" id="UP001046870">
    <property type="component" value="Chromosome 16"/>
</dbReference>
<comment type="caution">
    <text evidence="2">The sequence shown here is derived from an EMBL/GenBank/DDBJ whole genome shotgun (WGS) entry which is preliminary data.</text>
</comment>
<evidence type="ECO:0000313" key="2">
    <source>
        <dbReference type="EMBL" id="KAG7463109.1"/>
    </source>
</evidence>
<organism evidence="2 3">
    <name type="scientific">Megalops atlanticus</name>
    <name type="common">Tarpon</name>
    <name type="synonym">Clupea gigantea</name>
    <dbReference type="NCBI Taxonomy" id="7932"/>
    <lineage>
        <taxon>Eukaryota</taxon>
        <taxon>Metazoa</taxon>
        <taxon>Chordata</taxon>
        <taxon>Craniata</taxon>
        <taxon>Vertebrata</taxon>
        <taxon>Euteleostomi</taxon>
        <taxon>Actinopterygii</taxon>
        <taxon>Neopterygii</taxon>
        <taxon>Teleostei</taxon>
        <taxon>Elopiformes</taxon>
        <taxon>Megalopidae</taxon>
        <taxon>Megalops</taxon>
    </lineage>
</organism>
<reference evidence="2" key="1">
    <citation type="submission" date="2021-01" db="EMBL/GenBank/DDBJ databases">
        <authorList>
            <person name="Zahm M."/>
            <person name="Roques C."/>
            <person name="Cabau C."/>
            <person name="Klopp C."/>
            <person name="Donnadieu C."/>
            <person name="Jouanno E."/>
            <person name="Lampietro C."/>
            <person name="Louis A."/>
            <person name="Herpin A."/>
            <person name="Echchiki A."/>
            <person name="Berthelot C."/>
            <person name="Parey E."/>
            <person name="Roest-Crollius H."/>
            <person name="Braasch I."/>
            <person name="Postlethwait J."/>
            <person name="Bobe J."/>
            <person name="Montfort J."/>
            <person name="Bouchez O."/>
            <person name="Begum T."/>
            <person name="Mejri S."/>
            <person name="Adams A."/>
            <person name="Chen W.-J."/>
            <person name="Guiguen Y."/>
        </authorList>
    </citation>
    <scope>NUCLEOTIDE SEQUENCE</scope>
    <source>
        <strain evidence="2">YG-15Mar2019-1</strain>
        <tissue evidence="2">Brain</tissue>
    </source>
</reference>